<organism evidence="1">
    <name type="scientific">marine sediment metagenome</name>
    <dbReference type="NCBI Taxonomy" id="412755"/>
    <lineage>
        <taxon>unclassified sequences</taxon>
        <taxon>metagenomes</taxon>
        <taxon>ecological metagenomes</taxon>
    </lineage>
</organism>
<dbReference type="EMBL" id="LAZR01005849">
    <property type="protein sequence ID" value="KKM96666.1"/>
    <property type="molecule type" value="Genomic_DNA"/>
</dbReference>
<name>A0A0F9MBG6_9ZZZZ</name>
<evidence type="ECO:0000313" key="1">
    <source>
        <dbReference type="EMBL" id="KKM96666.1"/>
    </source>
</evidence>
<reference evidence="1" key="1">
    <citation type="journal article" date="2015" name="Nature">
        <title>Complex archaea that bridge the gap between prokaryotes and eukaryotes.</title>
        <authorList>
            <person name="Spang A."/>
            <person name="Saw J.H."/>
            <person name="Jorgensen S.L."/>
            <person name="Zaremba-Niedzwiedzka K."/>
            <person name="Martijn J."/>
            <person name="Lind A.E."/>
            <person name="van Eijk R."/>
            <person name="Schleper C."/>
            <person name="Guy L."/>
            <person name="Ettema T.J."/>
        </authorList>
    </citation>
    <scope>NUCLEOTIDE SEQUENCE</scope>
</reference>
<gene>
    <name evidence="1" type="ORF">LCGC14_1175830</name>
</gene>
<accession>A0A0F9MBG6</accession>
<comment type="caution">
    <text evidence="1">The sequence shown here is derived from an EMBL/GenBank/DDBJ whole genome shotgun (WGS) entry which is preliminary data.</text>
</comment>
<proteinExistence type="predicted"/>
<sequence>MIHGIGIRSWREMWSRRWRYYQTGTGAGDGGAGDGGAGDDWRAALPEEMRADPAIQDFKDVGALTKGFIETKKLVGQKGLSRPADEAGEEEWNSFYKALGRPDAPDGYGLEMPTEEKVPKGVYVSDGLHQGFLSLAHRVGLMPGQAQVLQAGFMELLGTEAASLEDADNAAFEKAETVLKDEWVNDFEKNRELARRAAATVFGKDGMEELVKYGFDNNPTFIKKMFALAQGMDEERLAAGTGAAGGELSTQEAQKRIDEIKADPKGPYWATAASPEHKAAVEEVERLEGYVAKLRRQSRA</sequence>
<protein>
    <submittedName>
        <fullName evidence="1">Uncharacterized protein</fullName>
    </submittedName>
</protein>
<dbReference type="AlphaFoldDB" id="A0A0F9MBG6"/>